<proteinExistence type="inferred from homology"/>
<keyword evidence="5" id="KW-0648">Protein biosynthesis</keyword>
<name>S2E6G5_9ARCH</name>
<reference evidence="8 9" key="1">
    <citation type="journal article" date="2012" name="J. Bacteriol.">
        <title>Genome Sequence of "Candidatus Nitrosoarchaeum limnia" BG20, a Low-Salinity Ammonia-Oxidizing Archaeon from the San Francisco Bay Estuary.</title>
        <authorList>
            <person name="Mosier A.C."/>
            <person name="Allen E.E."/>
            <person name="Kim M."/>
            <person name="Ferriera S."/>
            <person name="Francis C.A."/>
        </authorList>
    </citation>
    <scope>NUCLEOTIDE SEQUENCE [LARGE SCALE GENOMIC DNA]</scope>
    <source>
        <strain evidence="8 9">BG20</strain>
    </source>
</reference>
<evidence type="ECO:0000256" key="3">
    <source>
        <dbReference type="ARBA" id="ARBA00022741"/>
    </source>
</evidence>
<keyword evidence="6 8" id="KW-0030">Aminoacyl-tRNA synthetase</keyword>
<dbReference type="EMBL" id="AHJG01000228">
    <property type="protein sequence ID" value="EPA05041.1"/>
    <property type="molecule type" value="Genomic_DNA"/>
</dbReference>
<evidence type="ECO:0000256" key="1">
    <source>
        <dbReference type="ARBA" id="ARBA00005594"/>
    </source>
</evidence>
<dbReference type="PANTHER" id="PTHR45794">
    <property type="entry name" value="LEUCYL-TRNA SYNTHETASE"/>
    <property type="match status" value="1"/>
</dbReference>
<dbReference type="GO" id="GO:0006429">
    <property type="term" value="P:leucyl-tRNA aminoacylation"/>
    <property type="evidence" value="ECO:0007669"/>
    <property type="project" value="InterPro"/>
</dbReference>
<evidence type="ECO:0000313" key="8">
    <source>
        <dbReference type="EMBL" id="EPA05041.1"/>
    </source>
</evidence>
<dbReference type="SUPFAM" id="SSF52374">
    <property type="entry name" value="Nucleotidylyl transferase"/>
    <property type="match status" value="1"/>
</dbReference>
<dbReference type="Pfam" id="PF09334">
    <property type="entry name" value="tRNA-synt_1g"/>
    <property type="match status" value="1"/>
</dbReference>
<keyword evidence="9" id="KW-1185">Reference proteome</keyword>
<dbReference type="GO" id="GO:0005524">
    <property type="term" value="F:ATP binding"/>
    <property type="evidence" value="ECO:0007669"/>
    <property type="project" value="UniProtKB-KW"/>
</dbReference>
<dbReference type="PANTHER" id="PTHR45794:SF1">
    <property type="entry name" value="LEUCINE--TRNA LIGASE, CYTOPLASMIC"/>
    <property type="match status" value="1"/>
</dbReference>
<dbReference type="GO" id="GO:0004823">
    <property type="term" value="F:leucine-tRNA ligase activity"/>
    <property type="evidence" value="ECO:0007669"/>
    <property type="project" value="InterPro"/>
</dbReference>
<evidence type="ECO:0000256" key="5">
    <source>
        <dbReference type="ARBA" id="ARBA00022917"/>
    </source>
</evidence>
<evidence type="ECO:0000259" key="7">
    <source>
        <dbReference type="Pfam" id="PF09334"/>
    </source>
</evidence>
<evidence type="ECO:0000256" key="2">
    <source>
        <dbReference type="ARBA" id="ARBA00022598"/>
    </source>
</evidence>
<gene>
    <name evidence="8" type="ORF">BG20_I1702</name>
</gene>
<evidence type="ECO:0000256" key="6">
    <source>
        <dbReference type="ARBA" id="ARBA00023146"/>
    </source>
</evidence>
<dbReference type="InterPro" id="IPR004493">
    <property type="entry name" value="Leu-tRNA-synth_Ia_arc/euk"/>
</dbReference>
<dbReference type="OrthoDB" id="23906at2157"/>
<comment type="caution">
    <text evidence="8">The sequence shown here is derived from an EMBL/GenBank/DDBJ whole genome shotgun (WGS) entry which is preliminary data.</text>
</comment>
<keyword evidence="3" id="KW-0547">Nucleotide-binding</keyword>
<keyword evidence="2" id="KW-0436">Ligase</keyword>
<feature type="non-terminal residue" evidence="8">
    <location>
        <position position="111"/>
    </location>
</feature>
<dbReference type="InterPro" id="IPR014729">
    <property type="entry name" value="Rossmann-like_a/b/a_fold"/>
</dbReference>
<evidence type="ECO:0000256" key="4">
    <source>
        <dbReference type="ARBA" id="ARBA00022840"/>
    </source>
</evidence>
<organism evidence="8 9">
    <name type="scientific">Candidatus Nitrosarchaeum limnium BG20</name>
    <dbReference type="NCBI Taxonomy" id="859192"/>
    <lineage>
        <taxon>Archaea</taxon>
        <taxon>Nitrososphaerota</taxon>
        <taxon>Nitrososphaeria</taxon>
        <taxon>Nitrosopumilales</taxon>
        <taxon>Nitrosopumilaceae</taxon>
        <taxon>Nitrosarchaeum</taxon>
    </lineage>
</organism>
<dbReference type="InterPro" id="IPR015413">
    <property type="entry name" value="Methionyl/Leucyl_tRNA_Synth"/>
</dbReference>
<accession>S2E6G5</accession>
<comment type="similarity">
    <text evidence="1">Belongs to the class-I aminoacyl-tRNA synthetase family.</text>
</comment>
<dbReference type="RefSeq" id="WP_010193372.1">
    <property type="nucleotide sequence ID" value="NZ_AHJG01000228.1"/>
</dbReference>
<dbReference type="Proteomes" id="UP000014065">
    <property type="component" value="Unassembled WGS sequence"/>
</dbReference>
<sequence length="111" mass="13156">MEIRWNEIESKWRKRWNDSKDFETDPSDKEKKFITVAYPYPNSPQHIGHGRTYTLADVHARFYRMKGYNVLFPMAFHYTGTPILGMAKRVEANDKEIIENLKNLYGVPEES</sequence>
<evidence type="ECO:0000313" key="9">
    <source>
        <dbReference type="Proteomes" id="UP000014065"/>
    </source>
</evidence>
<protein>
    <submittedName>
        <fullName evidence="8">Leucyl-tRNA synthetase family protein</fullName>
    </submittedName>
</protein>
<keyword evidence="4" id="KW-0067">ATP-binding</keyword>
<dbReference type="Gene3D" id="3.40.50.620">
    <property type="entry name" value="HUPs"/>
    <property type="match status" value="1"/>
</dbReference>
<feature type="domain" description="Methionyl/Leucyl tRNA synthetase" evidence="7">
    <location>
        <begin position="33"/>
        <end position="103"/>
    </location>
</feature>
<dbReference type="AlphaFoldDB" id="S2E6G5"/>